<sequence>MEPPPLHTNTPRNSKKKRLFSDRGSGCMDSDDVVEISPPATPITRAPKFQKLKLKEVIRHDVIEIDEDEDSVAAMLIDDRVDNKAKGKAIENSSDGYYDYKEDEVNSLFGPSVMATPESANGIEATKGFVPANVINLDGHTSDLSYEDDDFADPFLDEFMDVDEYAQLQAHFDNVDIPPGIEAPIPWLSDPPKNKVNSVSGSSSVNKRFQMQQEPDHFIKKPLLGGSSNLKTQIDSISHPPEVNLSSAWNLPKTARSKKKQPASQHQGSAPNLPVGKESSKSQWLLGPFQSKKKVASSSTSTNQFDAMKLGSGADTSSASYFHSILKKKGSSAFYKPMPIPGWPGPISKFNTMPFNSSLYDLDSLYSPGEVAGSPWIANAQIQNNLAPGGISTSPGRKISAMEMDEMIVKFKGFKKFDTVEDHSDHHFSRCGYSPKQPPKSWAKRIQEEWKILEKDLPDTIFVRAYETRMDLLRAVIVGAEGTPYHDGLFFFDVCFPCGYPNVPPNVYYHSGGLRLNPNLYNCGKVCLSLLNTWSGNKNEKWLPGVSTMLQVLVSIQGLILNTKPYFNEPGYANTNGSAAGEKRSEEYNENTFILSLKTMVATTTTITSRHHPTSTVATTTTKTTHVSTFLLTSLPQPSTLPPPDYHHLVPITLNVTSSVTTAATTHTATATLPPTHIFTFHRAQLHFEDLVLGHFYNRARDILVACKAYMDGAQVGCLVKGGVQDVDEGDKSCSQRFKTSVADHVPMIVAEFTRIGVKDCERFVSPATSGNNQIASMPQAATSMISC</sequence>
<dbReference type="InterPro" id="IPR016135">
    <property type="entry name" value="UBQ-conjugating_enzyme/RWD"/>
</dbReference>
<keyword evidence="1" id="KW-0808">Transferase</keyword>
<feature type="region of interest" description="Disordered" evidence="3">
    <location>
        <begin position="253"/>
        <end position="279"/>
    </location>
</feature>
<dbReference type="InterPro" id="IPR000608">
    <property type="entry name" value="UBC"/>
</dbReference>
<reference evidence="5 6" key="1">
    <citation type="submission" date="2018-10" db="EMBL/GenBank/DDBJ databases">
        <title>A high-quality apple genome assembly.</title>
        <authorList>
            <person name="Hu J."/>
        </authorList>
    </citation>
    <scope>NUCLEOTIDE SEQUENCE [LARGE SCALE GENOMIC DNA]</scope>
    <source>
        <strain evidence="6">cv. HFTH1</strain>
        <tissue evidence="5">Young leaf</tissue>
    </source>
</reference>
<keyword evidence="6" id="KW-1185">Reference proteome</keyword>
<dbReference type="AlphaFoldDB" id="A0A498K6P5"/>
<protein>
    <recommendedName>
        <fullName evidence="4">UBC core domain-containing protein</fullName>
    </recommendedName>
</protein>
<keyword evidence="2" id="KW-0833">Ubl conjugation pathway</keyword>
<evidence type="ECO:0000313" key="6">
    <source>
        <dbReference type="Proteomes" id="UP000290289"/>
    </source>
</evidence>
<feature type="region of interest" description="Disordered" evidence="3">
    <location>
        <begin position="184"/>
        <end position="204"/>
    </location>
</feature>
<dbReference type="SMART" id="SM00212">
    <property type="entry name" value="UBCc"/>
    <property type="match status" value="1"/>
</dbReference>
<evidence type="ECO:0000256" key="2">
    <source>
        <dbReference type="ARBA" id="ARBA00022786"/>
    </source>
</evidence>
<organism evidence="5 6">
    <name type="scientific">Malus domestica</name>
    <name type="common">Apple</name>
    <name type="synonym">Pyrus malus</name>
    <dbReference type="NCBI Taxonomy" id="3750"/>
    <lineage>
        <taxon>Eukaryota</taxon>
        <taxon>Viridiplantae</taxon>
        <taxon>Streptophyta</taxon>
        <taxon>Embryophyta</taxon>
        <taxon>Tracheophyta</taxon>
        <taxon>Spermatophyta</taxon>
        <taxon>Magnoliopsida</taxon>
        <taxon>eudicotyledons</taxon>
        <taxon>Gunneridae</taxon>
        <taxon>Pentapetalae</taxon>
        <taxon>rosids</taxon>
        <taxon>fabids</taxon>
        <taxon>Rosales</taxon>
        <taxon>Rosaceae</taxon>
        <taxon>Amygdaloideae</taxon>
        <taxon>Maleae</taxon>
        <taxon>Malus</taxon>
    </lineage>
</organism>
<dbReference type="GO" id="GO:0061631">
    <property type="term" value="F:ubiquitin conjugating enzyme activity"/>
    <property type="evidence" value="ECO:0007669"/>
    <property type="project" value="TreeGrafter"/>
</dbReference>
<dbReference type="Proteomes" id="UP000290289">
    <property type="component" value="Chromosome 3"/>
</dbReference>
<proteinExistence type="predicted"/>
<evidence type="ECO:0000313" key="5">
    <source>
        <dbReference type="EMBL" id="RXI03066.1"/>
    </source>
</evidence>
<dbReference type="PANTHER" id="PTHR46116">
    <property type="entry name" value="(E3-INDEPENDENT) E2 UBIQUITIN-CONJUGATING ENZYME"/>
    <property type="match status" value="1"/>
</dbReference>
<gene>
    <name evidence="5" type="ORF">DVH24_003144</name>
</gene>
<dbReference type="CDD" id="cd23837">
    <property type="entry name" value="UBCc_UBE2O"/>
    <property type="match status" value="1"/>
</dbReference>
<dbReference type="PROSITE" id="PS50127">
    <property type="entry name" value="UBC_2"/>
    <property type="match status" value="1"/>
</dbReference>
<feature type="domain" description="UBC core" evidence="4">
    <location>
        <begin position="441"/>
        <end position="601"/>
    </location>
</feature>
<dbReference type="STRING" id="3750.A0A498K6P5"/>
<dbReference type="Gene3D" id="3.10.110.10">
    <property type="entry name" value="Ubiquitin Conjugating Enzyme"/>
    <property type="match status" value="1"/>
</dbReference>
<evidence type="ECO:0000256" key="1">
    <source>
        <dbReference type="ARBA" id="ARBA00022679"/>
    </source>
</evidence>
<dbReference type="EMBL" id="RDQH01000329">
    <property type="protein sequence ID" value="RXI03066.1"/>
    <property type="molecule type" value="Genomic_DNA"/>
</dbReference>
<evidence type="ECO:0000256" key="3">
    <source>
        <dbReference type="SAM" id="MobiDB-lite"/>
    </source>
</evidence>
<accession>A0A498K6P5</accession>
<evidence type="ECO:0000259" key="4">
    <source>
        <dbReference type="PROSITE" id="PS50127"/>
    </source>
</evidence>
<feature type="region of interest" description="Disordered" evidence="3">
    <location>
        <begin position="1"/>
        <end position="33"/>
    </location>
</feature>
<name>A0A498K6P5_MALDO</name>
<dbReference type="Pfam" id="PF00179">
    <property type="entry name" value="UQ_con"/>
    <property type="match status" value="1"/>
</dbReference>
<feature type="compositionally biased region" description="Low complexity" evidence="3">
    <location>
        <begin position="194"/>
        <end position="204"/>
    </location>
</feature>
<comment type="caution">
    <text evidence="5">The sequence shown here is derived from an EMBL/GenBank/DDBJ whole genome shotgun (WGS) entry which is preliminary data.</text>
</comment>
<dbReference type="PANTHER" id="PTHR46116:SF41">
    <property type="entry name" value="UBIQUITIN-CONJUGATING ENZYME E2 25-RELATED"/>
    <property type="match status" value="1"/>
</dbReference>
<dbReference type="SUPFAM" id="SSF54495">
    <property type="entry name" value="UBC-like"/>
    <property type="match status" value="1"/>
</dbReference>